<organism evidence="19 20">
    <name type="scientific">Schistosoma mansoni</name>
    <name type="common">Blood fluke</name>
    <dbReference type="NCBI Taxonomy" id="6183"/>
    <lineage>
        <taxon>Eukaryota</taxon>
        <taxon>Metazoa</taxon>
        <taxon>Spiralia</taxon>
        <taxon>Lophotrochozoa</taxon>
        <taxon>Platyhelminthes</taxon>
        <taxon>Trematoda</taxon>
        <taxon>Digenea</taxon>
        <taxon>Strigeidida</taxon>
        <taxon>Schistosomatoidea</taxon>
        <taxon>Schistosomatidae</taxon>
        <taxon>Schistosoma</taxon>
    </lineage>
</organism>
<evidence type="ECO:0000256" key="13">
    <source>
        <dbReference type="ARBA" id="ARBA00023303"/>
    </source>
</evidence>
<dbReference type="WBParaSite" id="Smp_020270.2">
    <property type="protein sequence ID" value="Smp_020270.2"/>
    <property type="gene ID" value="Smp_020270"/>
</dbReference>
<comment type="similarity">
    <text evidence="15">Belongs to the calcium channel alpha-1 subunit (TC 1.A.1.11) family.</text>
</comment>
<proteinExistence type="inferred from homology"/>
<keyword evidence="6 14" id="KW-0479">Metal-binding</keyword>
<keyword evidence="12 17" id="KW-0472">Membrane</keyword>
<evidence type="ECO:0000256" key="10">
    <source>
        <dbReference type="ARBA" id="ARBA00022989"/>
    </source>
</evidence>
<feature type="transmembrane region" description="Helical" evidence="17">
    <location>
        <begin position="852"/>
        <end position="873"/>
    </location>
</feature>
<feature type="compositionally biased region" description="Basic and acidic residues" evidence="16">
    <location>
        <begin position="772"/>
        <end position="781"/>
    </location>
</feature>
<evidence type="ECO:0000256" key="7">
    <source>
        <dbReference type="ARBA" id="ARBA00022737"/>
    </source>
</evidence>
<evidence type="ECO:0000256" key="4">
    <source>
        <dbReference type="ARBA" id="ARBA00022673"/>
    </source>
</evidence>
<feature type="region of interest" description="Disordered" evidence="16">
    <location>
        <begin position="398"/>
        <end position="417"/>
    </location>
</feature>
<feature type="transmembrane region" description="Helical" evidence="17">
    <location>
        <begin position="1057"/>
        <end position="1083"/>
    </location>
</feature>
<sequence length="1924" mass="220970">MIPTPGQNPWGTPGSGGNAFLQSNKPLIADLALAALKERGEVKKKKLCPQFRTDRSLCLMTKKNPLRRVCICIVDARPFEYFILATILCNCLALAFNHPYPGEDSNAVNQVLEKVELAFVIIFTTESALKIIAYGFVLHQDAYLRNFWNVLDFSIVLIGLSSKALENMNIDVKALRAFRVLRPLRLLSGLPSLQVVLNSIITAMVPLLHIALLVIFVIIVYAIVGLELFQSKLHLTCYRNSTHKIPEMMPNPRPCTFETSSMGFKCSELGPDYFCADMYGKEGERYTGPEGGIVSFDNFLYSMLTVFVCITMEGWTSTGYYVSDAIGSWWPWIYFVTLILLGSFFVMNLVLGVLSGEFSKEKEKIDRTLLFRKERQEKREQQDYLGYKEWIELAEELSDSEGDDKESQDIESVDGGDGLIEEEPEMHVEEVVKTHCHSTLRRLRKFRKRTRRAVIAFINSRQCFALVIILVFLNTVVLTTEHHNQPEWLDEFQDFANVVFVTLFTMEMVIKMGASGFSDYISKLFNRFDFFVVIFSILELLFVKSGLLNPMGVSVLRCARLLRIFKLTQYWESLRSLVGKLLKSVRSVASLLLLLSIFILICSLLGMQLFGGRFNFIAHEKPRANFDGILQAMLTVFQILTGEDWNEVMYHGMRAYENSPWYGVVVIYFIFLFICGNYILLNVFLAIAVDNLNEDEDEEDEANGDAQKKQNDTPELTETVEQTAPPPEQPENELTSVMKIKQYERTDNEDQTYEEMFAEDEDVEEEGGLNGKDGDDQKDMSPQDSRTMPPHSAFFIFADTNKFRIFCHNVVCFSHFGNIVLVCILVSSILLAAEDPLHANSPRNRILNMFDYFFTSVFTVEITLKMISYGFVLHEGAFCRSVFNLLDLIVVCVALVSFVLQNQTISAVKILRVLRVLRPLRAINRAKGLKHVVQCMIIAIKSIGNIVLVTFLLEFMFAVIGVQLFKGKFYSCTDISKHVEEDCKGQFIEYKDMSLEDPILSEREWKNSDFNFDNVPNALLTLFAVSTFEGWPSLLYRSIDSNAEDHGPITNYRPVVAFFYITFIILIPFFMINIFVGFVIVTFQKEGEAEYKNCELNKNQRKCIEYALKARPRRRYIPKGHLQFKIWSVVVSKRFEILIFIFIFINTVALMLKYDKQGKLEARILDSFNYFFTAVFTVEFILRLSAFSFRHYFSDIWNVIDFVLVLGSYIDIIVTQSDISQVKFSVNFFRLFRVMRLIKLLSKEESIRQLLWTFIKSIQALPYVALLIAMIFFIYAVIGMQLFGQISIEENPLEEEEWPTLHRNNNFQNFFYALLVLFRCATGESWQDIMMACREGQKCSKDSDETEVNGCGSKLAYAYFISFHAISAFLVINLFVAVIMDNFDYLTRDWSILGPHHLDEFITKWADYDPEAKGRVRHLDVVTMLGKISPPLGFGSMCPHTRACHKLVRMNMPLNSDGTVFFNATLFALVRRNLKIKIPGAEIGEKEKSLDQLNEELRIVIKRIWKRTSPKLLDQIIPPKGSDVVTVGKFYATFLIQNWFREWQKRKMIQKDTRYIPQIMAGDRAMPHQPTIIGFPRRCSSDLTGDEIQRRRGRDTSGGIFGRTLSEWTRRRSSKRPSGRRDINAQQANGMYDIAGNHLKNGMGIWNDMFLNAQAGKTAHPAVVALMEKERKDAEASMPLILSSSIQKNLNYSNNKSFVHNQSDNKYNYDKTNIIYNTSTNNYLSSTQPIYHNTLNTLGNNKYIIKKPRYSNHSICNNNDGKHKQFQKIILKPKYQIKQHSTNSKSSLYHYSINNNNNNVKFHIQNTNFTSNNHYKINSYSSNQWDSNLFCPGYINMANMNHLVDVHNDSSKLNYDPESGKLMNLAGNMLGFLNSRNYHSSDSTQPKDTKTSNTPSVEDLNTARKIFVAARRESLLSNKNETYF</sequence>
<keyword evidence="13" id="KW-0407">Ion channel</keyword>
<feature type="transmembrane region" description="Helical" evidence="17">
    <location>
        <begin position="1196"/>
        <end position="1214"/>
    </location>
</feature>
<evidence type="ECO:0000256" key="17">
    <source>
        <dbReference type="SAM" id="Phobius"/>
    </source>
</evidence>
<feature type="region of interest" description="Disordered" evidence="16">
    <location>
        <begin position="1876"/>
        <end position="1898"/>
    </location>
</feature>
<feature type="transmembrane region" description="Helical" evidence="17">
    <location>
        <begin position="1260"/>
        <end position="1283"/>
    </location>
</feature>
<evidence type="ECO:0000256" key="8">
    <source>
        <dbReference type="ARBA" id="ARBA00022837"/>
    </source>
</evidence>
<dbReference type="ExpressionAtlas" id="A0A5K4EAX0">
    <property type="expression patterns" value="baseline"/>
</dbReference>
<dbReference type="FunFam" id="1.10.287.70:FF:000009">
    <property type="entry name" value="Voltage-dependent L-type calcium channel subunit alpha"/>
    <property type="match status" value="1"/>
</dbReference>
<keyword evidence="11" id="KW-0406">Ion transport</keyword>
<accession>A0A5K4EAX0</accession>
<feature type="compositionally biased region" description="Acidic residues" evidence="16">
    <location>
        <begin position="758"/>
        <end position="767"/>
    </location>
</feature>
<keyword evidence="7" id="KW-0677">Repeat</keyword>
<dbReference type="STRING" id="6183.A0A5K4EAX0"/>
<dbReference type="Pfam" id="PF08763">
    <property type="entry name" value="Ca_chan_IQ"/>
    <property type="match status" value="1"/>
</dbReference>
<feature type="compositionally biased region" description="Polar residues" evidence="16">
    <location>
        <begin position="713"/>
        <end position="722"/>
    </location>
</feature>
<dbReference type="InterPro" id="IPR002077">
    <property type="entry name" value="VDCCAlpha1"/>
</dbReference>
<feature type="transmembrane region" description="Helical" evidence="17">
    <location>
        <begin position="810"/>
        <end position="832"/>
    </location>
</feature>
<keyword evidence="8 14" id="KW-0106">Calcium</keyword>
<keyword evidence="2" id="KW-0813">Transport</keyword>
<dbReference type="SMART" id="SM01062">
    <property type="entry name" value="Ca_chan_IQ"/>
    <property type="match status" value="1"/>
</dbReference>
<evidence type="ECO:0000256" key="9">
    <source>
        <dbReference type="ARBA" id="ARBA00022882"/>
    </source>
</evidence>
<dbReference type="Gene3D" id="1.10.287.70">
    <property type="match status" value="4"/>
</dbReference>
<feature type="transmembrane region" description="Helical" evidence="17">
    <location>
        <begin position="1356"/>
        <end position="1380"/>
    </location>
</feature>
<keyword evidence="9 15" id="KW-0851">Voltage-gated channel</keyword>
<evidence type="ECO:0000256" key="1">
    <source>
        <dbReference type="ARBA" id="ARBA00004141"/>
    </source>
</evidence>
<evidence type="ECO:0000313" key="20">
    <source>
        <dbReference type="WBParaSite" id="Smp_020270.2"/>
    </source>
</evidence>
<dbReference type="InterPro" id="IPR050599">
    <property type="entry name" value="VDCC_alpha-1_subunit"/>
</dbReference>
<feature type="transmembrane region" description="Helical" evidence="17">
    <location>
        <begin position="1164"/>
        <end position="1184"/>
    </location>
</feature>
<evidence type="ECO:0000256" key="12">
    <source>
        <dbReference type="ARBA" id="ARBA00023136"/>
    </source>
</evidence>
<feature type="domain" description="Voltage-dependent calcium channel alpha-1 subunit IQ" evidence="18">
    <location>
        <begin position="1522"/>
        <end position="1556"/>
    </location>
</feature>
<dbReference type="InterPro" id="IPR027359">
    <property type="entry name" value="Volt_channel_dom_sf"/>
</dbReference>
<feature type="transmembrane region" description="Helical" evidence="17">
    <location>
        <begin position="588"/>
        <end position="612"/>
    </location>
</feature>
<dbReference type="SUPFAM" id="SSF81324">
    <property type="entry name" value="Voltage-gated potassium channels"/>
    <property type="match status" value="4"/>
</dbReference>
<dbReference type="InterPro" id="IPR005821">
    <property type="entry name" value="Ion_trans_dom"/>
</dbReference>
<dbReference type="PRINTS" id="PR00167">
    <property type="entry name" value="CACHANNEL"/>
</dbReference>
<evidence type="ECO:0000256" key="5">
    <source>
        <dbReference type="ARBA" id="ARBA00022692"/>
    </source>
</evidence>
<dbReference type="FunFam" id="1.20.120.350:FF:000001">
    <property type="entry name" value="Voltage-dependent L-type calcium channel subunit alpha"/>
    <property type="match status" value="1"/>
</dbReference>
<evidence type="ECO:0000256" key="2">
    <source>
        <dbReference type="ARBA" id="ARBA00022448"/>
    </source>
</evidence>
<keyword evidence="3 15" id="KW-0109">Calcium transport</keyword>
<dbReference type="GO" id="GO:0005891">
    <property type="term" value="C:voltage-gated calcium channel complex"/>
    <property type="evidence" value="ECO:0007669"/>
    <property type="project" value="InterPro"/>
</dbReference>
<feature type="transmembrane region" description="Helical" evidence="17">
    <location>
        <begin position="524"/>
        <end position="543"/>
    </location>
</feature>
<dbReference type="FunFam" id="1.10.287.70:FF:000007">
    <property type="entry name" value="Voltage-dependent L-type calcium channel subunit alpha"/>
    <property type="match status" value="1"/>
</dbReference>
<feature type="transmembrane region" description="Helical" evidence="17">
    <location>
        <begin position="183"/>
        <end position="201"/>
    </location>
</feature>
<dbReference type="Gene3D" id="6.10.250.2500">
    <property type="match status" value="1"/>
</dbReference>
<feature type="transmembrane region" description="Helical" evidence="17">
    <location>
        <begin position="495"/>
        <end position="512"/>
    </location>
</feature>
<feature type="binding site" evidence="14">
    <location>
        <position position="313"/>
    </location>
    <ligand>
        <name>Ca(2+)</name>
        <dbReference type="ChEBI" id="CHEBI:29108"/>
    </ligand>
</feature>
<name>A0A5K4EAX0_SCHMA</name>
<dbReference type="Gene3D" id="6.10.250.2180">
    <property type="match status" value="1"/>
</dbReference>
<evidence type="ECO:0000256" key="11">
    <source>
        <dbReference type="ARBA" id="ARBA00023065"/>
    </source>
</evidence>
<feature type="transmembrane region" description="Helical" evidence="17">
    <location>
        <begin position="453"/>
        <end position="475"/>
    </location>
</feature>
<evidence type="ECO:0000313" key="19">
    <source>
        <dbReference type="Proteomes" id="UP000008854"/>
    </source>
</evidence>
<comment type="function">
    <text evidence="15">Voltage-sensitive calcium channels (VSCC) mediate the entry of calcium ions into excitable cells and are also involved in a variety of calcium-dependent processes, including muscle contraction, hormone or neurotransmitter release, gene expression, cell motility, cell division and cell death.</text>
</comment>
<comment type="subcellular location">
    <subcellularLocation>
        <location evidence="1 15">Membrane</location>
        <topology evidence="1 15">Multi-pass membrane protein</topology>
    </subcellularLocation>
</comment>
<feature type="transmembrane region" description="Helical" evidence="17">
    <location>
        <begin position="79"/>
        <end position="96"/>
    </location>
</feature>
<dbReference type="GO" id="GO:0098703">
    <property type="term" value="P:calcium ion import across plasma membrane"/>
    <property type="evidence" value="ECO:0007669"/>
    <property type="project" value="TreeGrafter"/>
</dbReference>
<dbReference type="InterPro" id="IPR014873">
    <property type="entry name" value="VDCC_a1su_IQ"/>
</dbReference>
<reference evidence="19" key="1">
    <citation type="journal article" date="2012" name="PLoS Negl. Trop. Dis.">
        <title>A systematically improved high quality genome and transcriptome of the human blood fluke Schistosoma mansoni.</title>
        <authorList>
            <person name="Protasio A.V."/>
            <person name="Tsai I.J."/>
            <person name="Babbage A."/>
            <person name="Nichol S."/>
            <person name="Hunt M."/>
            <person name="Aslett M.A."/>
            <person name="De Silva N."/>
            <person name="Velarde G.S."/>
            <person name="Anderson T.J."/>
            <person name="Clark R.C."/>
            <person name="Davidson C."/>
            <person name="Dillon G.P."/>
            <person name="Holroyd N.E."/>
            <person name="LoVerde P.T."/>
            <person name="Lloyd C."/>
            <person name="McQuillan J."/>
            <person name="Oliveira G."/>
            <person name="Otto T.D."/>
            <person name="Parker-Manuel S.J."/>
            <person name="Quail M.A."/>
            <person name="Wilson R.A."/>
            <person name="Zerlotini A."/>
            <person name="Dunne D.W."/>
            <person name="Berriman M."/>
        </authorList>
    </citation>
    <scope>NUCLEOTIDE SEQUENCE [LARGE SCALE GENOMIC DNA]</scope>
    <source>
        <strain evidence="19">Puerto Rican</strain>
    </source>
</reference>
<feature type="transmembrane region" description="Helical" evidence="17">
    <location>
        <begin position="624"/>
        <end position="641"/>
    </location>
</feature>
<evidence type="ECO:0000256" key="6">
    <source>
        <dbReference type="ARBA" id="ARBA00022723"/>
    </source>
</evidence>
<feature type="binding site" evidence="14">
    <location>
        <position position="643"/>
    </location>
    <ligand>
        <name>Ca(2+)</name>
        <dbReference type="ChEBI" id="CHEBI:29108"/>
    </ligand>
</feature>
<dbReference type="PANTHER" id="PTHR45628:SF1">
    <property type="entry name" value="VOLTAGE-DEPENDENT CALCIUM CHANNEL TYPE D SUBUNIT ALPHA-1"/>
    <property type="match status" value="1"/>
</dbReference>
<dbReference type="Proteomes" id="UP000008854">
    <property type="component" value="Unassembled WGS sequence"/>
</dbReference>
<reference evidence="20" key="2">
    <citation type="submission" date="2019-11" db="UniProtKB">
        <authorList>
            <consortium name="WormBaseParasite"/>
        </authorList>
    </citation>
    <scope>IDENTIFICATION</scope>
    <source>
        <strain evidence="20">Puerto Rican</strain>
    </source>
</reference>
<feature type="transmembrane region" description="Helical" evidence="17">
    <location>
        <begin position="661"/>
        <end position="681"/>
    </location>
</feature>
<feature type="region of interest" description="Disordered" evidence="16">
    <location>
        <begin position="758"/>
        <end position="787"/>
    </location>
</feature>
<dbReference type="FunFam" id="1.20.120.350:FF:000006">
    <property type="entry name" value="Voltage-dependent L-type calcium channel subunit alpha"/>
    <property type="match status" value="1"/>
</dbReference>
<feature type="transmembrane region" description="Helical" evidence="17">
    <location>
        <begin position="299"/>
        <end position="323"/>
    </location>
</feature>
<dbReference type="InterPro" id="IPR005446">
    <property type="entry name" value="VDCC_L_a1su"/>
</dbReference>
<keyword evidence="5 17" id="KW-0812">Transmembrane</keyword>
<dbReference type="Pfam" id="PF00520">
    <property type="entry name" value="Ion_trans"/>
    <property type="match status" value="4"/>
</dbReference>
<feature type="transmembrane region" description="Helical" evidence="17">
    <location>
        <begin position="117"/>
        <end position="137"/>
    </location>
</feature>
<keyword evidence="4 15" id="KW-0107">Calcium channel</keyword>
<keyword evidence="10 17" id="KW-1133">Transmembrane helix</keyword>
<evidence type="ECO:0000256" key="3">
    <source>
        <dbReference type="ARBA" id="ARBA00022568"/>
    </source>
</evidence>
<feature type="transmembrane region" description="Helical" evidence="17">
    <location>
        <begin position="931"/>
        <end position="960"/>
    </location>
</feature>
<dbReference type="Gene3D" id="1.20.120.350">
    <property type="entry name" value="Voltage-gated potassium channels. Chain C"/>
    <property type="match status" value="4"/>
</dbReference>
<dbReference type="FunFam" id="1.10.287.70:FF:000107">
    <property type="entry name" value="Voltage-dependent L-type calcium channel subunit alpha"/>
    <property type="match status" value="1"/>
</dbReference>
<dbReference type="AlphaFoldDB" id="A0A5K4EAX0"/>
<dbReference type="FunFam" id="1.10.287.70:FF:000117">
    <property type="entry name" value="Voltage-gated Ca2+ channel, alpha subunit"/>
    <property type="match status" value="1"/>
</dbReference>
<dbReference type="Pfam" id="PF16905">
    <property type="entry name" value="GPHH"/>
    <property type="match status" value="1"/>
</dbReference>
<protein>
    <recommendedName>
        <fullName evidence="15">Voltage-dependent L-type calcium channel subunit alpha</fullName>
    </recommendedName>
</protein>
<evidence type="ECO:0000256" key="15">
    <source>
        <dbReference type="RuleBase" id="RU003808"/>
    </source>
</evidence>
<dbReference type="PANTHER" id="PTHR45628">
    <property type="entry name" value="VOLTAGE-DEPENDENT CALCIUM CHANNEL TYPE A SUBUNIT ALPHA-1"/>
    <property type="match status" value="1"/>
</dbReference>
<keyword evidence="19" id="KW-1185">Reference proteome</keyword>
<dbReference type="GO" id="GO:0008331">
    <property type="term" value="F:high voltage-gated calcium channel activity"/>
    <property type="evidence" value="ECO:0007669"/>
    <property type="project" value="TreeGrafter"/>
</dbReference>
<evidence type="ECO:0000259" key="18">
    <source>
        <dbReference type="SMART" id="SM01062"/>
    </source>
</evidence>
<evidence type="ECO:0000256" key="16">
    <source>
        <dbReference type="SAM" id="MobiDB-lite"/>
    </source>
</evidence>
<dbReference type="InterPro" id="IPR031649">
    <property type="entry name" value="GPHH_dom"/>
</dbReference>
<feature type="transmembrane region" description="Helical" evidence="17">
    <location>
        <begin position="207"/>
        <end position="229"/>
    </location>
</feature>
<dbReference type="InParanoid" id="A0A5K4EAX0"/>
<evidence type="ECO:0000256" key="14">
    <source>
        <dbReference type="PIRSR" id="PIRSR602077-1"/>
    </source>
</evidence>
<dbReference type="GO" id="GO:0046872">
    <property type="term" value="F:metal ion binding"/>
    <property type="evidence" value="ECO:0007669"/>
    <property type="project" value="UniProtKB-KW"/>
</dbReference>
<feature type="transmembrane region" description="Helical" evidence="17">
    <location>
        <begin position="329"/>
        <end position="354"/>
    </location>
</feature>
<dbReference type="FunFam" id="1.20.120.350:FF:000095">
    <property type="entry name" value="Voltage-gated Ca2+ channel, alpha subunit"/>
    <property type="match status" value="1"/>
</dbReference>
<feature type="region of interest" description="Disordered" evidence="16">
    <location>
        <begin position="696"/>
        <end position="735"/>
    </location>
</feature>
<dbReference type="PRINTS" id="PR01630">
    <property type="entry name" value="LVDCCALPHA1"/>
</dbReference>
<feature type="binding site" evidence="14">
    <location>
        <position position="1029"/>
    </location>
    <ligand>
        <name>Ca(2+)</name>
        <dbReference type="ChEBI" id="CHEBI:29108"/>
    </ligand>
</feature>
<feature type="transmembrane region" description="Helical" evidence="17">
    <location>
        <begin position="1135"/>
        <end position="1152"/>
    </location>
</feature>